<dbReference type="RefSeq" id="WP_339589278.1">
    <property type="nucleotide sequence ID" value="NZ_JBBHJZ010000007.1"/>
</dbReference>
<dbReference type="PANTHER" id="PTHR43693:SF1">
    <property type="entry name" value="PROTEIN PHOSPHATASE CHEZ"/>
    <property type="match status" value="1"/>
</dbReference>
<evidence type="ECO:0000256" key="2">
    <source>
        <dbReference type="ARBA" id="ARBA00022801"/>
    </source>
</evidence>
<comment type="caution">
    <text evidence="5">The sequence shown here is derived from an EMBL/GenBank/DDBJ whole genome shotgun (WGS) entry which is preliminary data.</text>
</comment>
<dbReference type="InterPro" id="IPR007597">
    <property type="entry name" value="CheC"/>
</dbReference>
<evidence type="ECO:0000256" key="1">
    <source>
        <dbReference type="ARBA" id="ARBA00022500"/>
    </source>
</evidence>
<evidence type="ECO:0000313" key="5">
    <source>
        <dbReference type="EMBL" id="MEJ5979339.1"/>
    </source>
</evidence>
<evidence type="ECO:0000259" key="4">
    <source>
        <dbReference type="Pfam" id="PF13690"/>
    </source>
</evidence>
<dbReference type="PANTHER" id="PTHR43693">
    <property type="entry name" value="PROTEIN PHOSPHATASE CHEZ"/>
    <property type="match status" value="1"/>
</dbReference>
<accession>A0ABU8S2Z3</accession>
<evidence type="ECO:0000259" key="3">
    <source>
        <dbReference type="Pfam" id="PF04509"/>
    </source>
</evidence>
<keyword evidence="1" id="KW-0145">Chemotaxis</keyword>
<dbReference type="InterPro" id="IPR028051">
    <property type="entry name" value="CheX-like_dom"/>
</dbReference>
<reference evidence="5 6" key="1">
    <citation type="submission" date="2024-03" db="EMBL/GenBank/DDBJ databases">
        <authorList>
            <person name="Jo J.-H."/>
        </authorList>
    </citation>
    <scope>NUCLEOTIDE SEQUENCE [LARGE SCALE GENOMIC DNA]</scope>
    <source>
        <strain evidence="5 6">PS1R-30</strain>
    </source>
</reference>
<dbReference type="SUPFAM" id="SSF103039">
    <property type="entry name" value="CheC-like"/>
    <property type="match status" value="1"/>
</dbReference>
<feature type="domain" description="Chemotaxis phosphatase CheX-like" evidence="4">
    <location>
        <begin position="68"/>
        <end position="156"/>
    </location>
</feature>
<dbReference type="Pfam" id="PF13690">
    <property type="entry name" value="CheX"/>
    <property type="match status" value="1"/>
</dbReference>
<dbReference type="CDD" id="cd17910">
    <property type="entry name" value="CheC_ClassII"/>
    <property type="match status" value="1"/>
</dbReference>
<dbReference type="Pfam" id="PF04509">
    <property type="entry name" value="CheC"/>
    <property type="match status" value="1"/>
</dbReference>
<keyword evidence="2" id="KW-0378">Hydrolase</keyword>
<keyword evidence="6" id="KW-1185">Reference proteome</keyword>
<evidence type="ECO:0000313" key="6">
    <source>
        <dbReference type="Proteomes" id="UP001361239"/>
    </source>
</evidence>
<organism evidence="5 6">
    <name type="scientific">Novosphingobium anseongense</name>
    <dbReference type="NCBI Taxonomy" id="3133436"/>
    <lineage>
        <taxon>Bacteria</taxon>
        <taxon>Pseudomonadati</taxon>
        <taxon>Pseudomonadota</taxon>
        <taxon>Alphaproteobacteria</taxon>
        <taxon>Sphingomonadales</taxon>
        <taxon>Sphingomonadaceae</taxon>
        <taxon>Novosphingobium</taxon>
    </lineage>
</organism>
<name>A0ABU8S2Z3_9SPHN</name>
<protein>
    <submittedName>
        <fullName evidence="5">Chemotaxis protein CheX</fullName>
    </submittedName>
</protein>
<dbReference type="Proteomes" id="UP001361239">
    <property type="component" value="Unassembled WGS sequence"/>
</dbReference>
<dbReference type="InterPro" id="IPR050992">
    <property type="entry name" value="CheZ_family_phosphatases"/>
</dbReference>
<dbReference type="EMBL" id="JBBHJZ010000007">
    <property type="protein sequence ID" value="MEJ5979339.1"/>
    <property type="molecule type" value="Genomic_DNA"/>
</dbReference>
<dbReference type="Gene3D" id="3.40.1550.10">
    <property type="entry name" value="CheC-like"/>
    <property type="match status" value="1"/>
</dbReference>
<proteinExistence type="predicted"/>
<dbReference type="InterPro" id="IPR028976">
    <property type="entry name" value="CheC-like_sf"/>
</dbReference>
<sequence length="215" mass="23685">MGQEFEAIVGLERDALTEIMNIGVSRAASNLRKMIGDQVHLSVPSIEVVNQRRAARLISEREISELIAVRQDFNGPFSGRALLIFPETNSLELVRAVTGDALSADEVLEMENEALAETGNIILNSCLATMANMLKRSLTMTIPEILRGSGESLFEVTDETPAEGLVLFLYIDFAVRRRDIRGYIAMMMDIPSLEILRELLAEFIARVVGDDGADA</sequence>
<gene>
    <name evidence="5" type="ORF">WG901_21980</name>
</gene>
<feature type="domain" description="CheC-like protein" evidence="3">
    <location>
        <begin position="12"/>
        <end position="47"/>
    </location>
</feature>